<dbReference type="InterPro" id="IPR026898">
    <property type="entry name" value="PrsW"/>
</dbReference>
<dbReference type="GO" id="GO:0008233">
    <property type="term" value="F:peptidase activity"/>
    <property type="evidence" value="ECO:0007669"/>
    <property type="project" value="InterPro"/>
</dbReference>
<dbReference type="STRING" id="146020.RMCB_4830"/>
<reference evidence="3" key="2">
    <citation type="submission" date="2016-02" db="EMBL/GenBank/DDBJ databases">
        <title>Draft genome sequence of five rapidly growing Mycobacterium species.</title>
        <authorList>
            <person name="Katahira K."/>
            <person name="Gotou Y."/>
            <person name="Iida K."/>
            <person name="Ogura Y."/>
            <person name="Hayashi T."/>
        </authorList>
    </citation>
    <scope>NUCLEOTIDE SEQUENCE [LARGE SCALE GENOMIC DNA]</scope>
    <source>
        <strain evidence="3">JCM15654</strain>
    </source>
</reference>
<feature type="transmembrane region" description="Helical" evidence="1">
    <location>
        <begin position="37"/>
        <end position="54"/>
    </location>
</feature>
<dbReference type="PANTHER" id="PTHR36844">
    <property type="entry name" value="PROTEASE PRSW"/>
    <property type="match status" value="1"/>
</dbReference>
<gene>
    <name evidence="2" type="ORF">RMCB_4830</name>
</gene>
<dbReference type="PANTHER" id="PTHR36844:SF1">
    <property type="entry name" value="PROTEASE PRSW"/>
    <property type="match status" value="1"/>
</dbReference>
<keyword evidence="3" id="KW-1185">Reference proteome</keyword>
<keyword evidence="1" id="KW-0472">Membrane</keyword>
<evidence type="ECO:0000256" key="1">
    <source>
        <dbReference type="SAM" id="Phobius"/>
    </source>
</evidence>
<evidence type="ECO:0000313" key="3">
    <source>
        <dbReference type="Proteomes" id="UP000069620"/>
    </source>
</evidence>
<dbReference type="Pfam" id="PF13367">
    <property type="entry name" value="PrsW-protease"/>
    <property type="match status" value="1"/>
</dbReference>
<dbReference type="AlphaFoldDB" id="A0A100W332"/>
<feature type="transmembrane region" description="Helical" evidence="1">
    <location>
        <begin position="237"/>
        <end position="254"/>
    </location>
</feature>
<dbReference type="Proteomes" id="UP000069620">
    <property type="component" value="Unassembled WGS sequence"/>
</dbReference>
<feature type="transmembrane region" description="Helical" evidence="1">
    <location>
        <begin position="136"/>
        <end position="160"/>
    </location>
</feature>
<feature type="transmembrane region" description="Helical" evidence="1">
    <location>
        <begin position="60"/>
        <end position="82"/>
    </location>
</feature>
<dbReference type="OrthoDB" id="4524442at2"/>
<keyword evidence="1" id="KW-0812">Transmembrane</keyword>
<sequence>MTAPDAVHMDTLVAERISAIDASGWGRRFVFTQPRNLAFWVYVLLVLVGLGQFADSVGSFNPHSVLTAAVVFAIYGAVIWFLAQRADRYTELPVKLLTTALVWGAFAATWAMAAVANTAIGDLYAKQFGQRWSLDWAAGLSAPVTEELAKGAGLVLLIVLAPRIVRTAFDGFIIGLVIGLGFQLLEDMLYALRDQDGMAVVMVLRMLTGVGGHFAYTAIFCAGLIYVLGRPAEPRRVGRGLLLMVSAPVLHGLWDSAGSLVGGSTVLLIVLWGAILLVTLIIFFRVYALTVPQERALLRSVLAPEVASGVLAEAELDAIAGNRRTRRRYRKSLRPRAVRRKARQVLEAGYDLAQELARSRGADTPAVQFARSEIGRIRSGAPSRW</sequence>
<feature type="transmembrane region" description="Helical" evidence="1">
    <location>
        <begin position="167"/>
        <end position="185"/>
    </location>
</feature>
<dbReference type="RefSeq" id="WP_062830816.1">
    <property type="nucleotide sequence ID" value="NZ_BCSX01000043.1"/>
</dbReference>
<organism evidence="2 3">
    <name type="scientific">Mycolicibacterium brisbanense</name>
    <dbReference type="NCBI Taxonomy" id="146020"/>
    <lineage>
        <taxon>Bacteria</taxon>
        <taxon>Bacillati</taxon>
        <taxon>Actinomycetota</taxon>
        <taxon>Actinomycetes</taxon>
        <taxon>Mycobacteriales</taxon>
        <taxon>Mycobacteriaceae</taxon>
        <taxon>Mycolicibacterium</taxon>
    </lineage>
</organism>
<comment type="caution">
    <text evidence="2">The sequence shown here is derived from an EMBL/GenBank/DDBJ whole genome shotgun (WGS) entry which is preliminary data.</text>
</comment>
<name>A0A100W332_9MYCO</name>
<feature type="transmembrane region" description="Helical" evidence="1">
    <location>
        <begin position="197"/>
        <end position="225"/>
    </location>
</feature>
<protein>
    <recommendedName>
        <fullName evidence="4">Integral membrane protein</fullName>
    </recommendedName>
</protein>
<proteinExistence type="predicted"/>
<evidence type="ECO:0000313" key="2">
    <source>
        <dbReference type="EMBL" id="GAS90734.1"/>
    </source>
</evidence>
<dbReference type="EMBL" id="BCSX01000043">
    <property type="protein sequence ID" value="GAS90734.1"/>
    <property type="molecule type" value="Genomic_DNA"/>
</dbReference>
<keyword evidence="1" id="KW-1133">Transmembrane helix</keyword>
<evidence type="ECO:0008006" key="4">
    <source>
        <dbReference type="Google" id="ProtNLM"/>
    </source>
</evidence>
<feature type="transmembrane region" description="Helical" evidence="1">
    <location>
        <begin position="94"/>
        <end position="116"/>
    </location>
</feature>
<reference evidence="3" key="1">
    <citation type="journal article" date="2016" name="Genome Announc.">
        <title>Draft Genome Sequences of Five Rapidly Growing Mycobacterium Species, M. thermoresistibile, M. fortuitum subsp. acetamidolyticum, M. canariasense, M. brisbanense, and M. novocastrense.</title>
        <authorList>
            <person name="Katahira K."/>
            <person name="Ogura Y."/>
            <person name="Gotoh Y."/>
            <person name="Hayashi T."/>
        </authorList>
    </citation>
    <scope>NUCLEOTIDE SEQUENCE [LARGE SCALE GENOMIC DNA]</scope>
    <source>
        <strain evidence="3">JCM15654</strain>
    </source>
</reference>
<feature type="transmembrane region" description="Helical" evidence="1">
    <location>
        <begin position="266"/>
        <end position="289"/>
    </location>
</feature>
<accession>A0A100W332</accession>